<organism evidence="3 4">
    <name type="scientific">Kribbella shirazensis</name>
    <dbReference type="NCBI Taxonomy" id="1105143"/>
    <lineage>
        <taxon>Bacteria</taxon>
        <taxon>Bacillati</taxon>
        <taxon>Actinomycetota</taxon>
        <taxon>Actinomycetes</taxon>
        <taxon>Propionibacteriales</taxon>
        <taxon>Kribbellaceae</taxon>
        <taxon>Kribbella</taxon>
    </lineage>
</organism>
<reference evidence="3 4" key="1">
    <citation type="submission" date="2020-03" db="EMBL/GenBank/DDBJ databases">
        <title>Sequencing the genomes of 1000 actinobacteria strains.</title>
        <authorList>
            <person name="Klenk H.-P."/>
        </authorList>
    </citation>
    <scope>NUCLEOTIDE SEQUENCE [LARGE SCALE GENOMIC DNA]</scope>
    <source>
        <strain evidence="3 4">DSM 45490</strain>
    </source>
</reference>
<feature type="transmembrane region" description="Helical" evidence="2">
    <location>
        <begin position="50"/>
        <end position="69"/>
    </location>
</feature>
<keyword evidence="3" id="KW-0378">Hydrolase</keyword>
<protein>
    <submittedName>
        <fullName evidence="3">Membrane protein implicated in regulation of membrane protease activity</fullName>
    </submittedName>
</protein>
<keyword evidence="2" id="KW-1133">Transmembrane helix</keyword>
<evidence type="ECO:0000256" key="1">
    <source>
        <dbReference type="SAM" id="MobiDB-lite"/>
    </source>
</evidence>
<name>A0A7X6A4T2_9ACTN</name>
<evidence type="ECO:0000256" key="2">
    <source>
        <dbReference type="SAM" id="Phobius"/>
    </source>
</evidence>
<dbReference type="Pfam" id="PF11755">
    <property type="entry name" value="DUF3311"/>
    <property type="match status" value="1"/>
</dbReference>
<dbReference type="GO" id="GO:0008233">
    <property type="term" value="F:peptidase activity"/>
    <property type="evidence" value="ECO:0007669"/>
    <property type="project" value="UniProtKB-KW"/>
</dbReference>
<evidence type="ECO:0000313" key="3">
    <source>
        <dbReference type="EMBL" id="NIK61862.1"/>
    </source>
</evidence>
<proteinExistence type="predicted"/>
<accession>A0A7X6A4T2</accession>
<comment type="caution">
    <text evidence="3">The sequence shown here is derived from an EMBL/GenBank/DDBJ whole genome shotgun (WGS) entry which is preliminary data.</text>
</comment>
<keyword evidence="2" id="KW-0812">Transmembrane</keyword>
<keyword evidence="2" id="KW-0472">Membrane</keyword>
<feature type="region of interest" description="Disordered" evidence="1">
    <location>
        <begin position="80"/>
        <end position="105"/>
    </location>
</feature>
<feature type="transmembrane region" description="Helical" evidence="2">
    <location>
        <begin position="16"/>
        <end position="38"/>
    </location>
</feature>
<dbReference type="Proteomes" id="UP000555407">
    <property type="component" value="Unassembled WGS sequence"/>
</dbReference>
<dbReference type="RefSeq" id="WP_337759775.1">
    <property type="nucleotide sequence ID" value="NZ_JAASRO010000001.1"/>
</dbReference>
<sequence>MDHHRRADTPPADRRLLALAGVLLAIPLIGLLWVGSYARKEPVVAGFPFFIWYQFLWVFVCSGLTYAAHRIVLKARPHRPMTDDGSAFVDTAPDTAAGTDREDER</sequence>
<dbReference type="InterPro" id="IPR021741">
    <property type="entry name" value="DUF3311"/>
</dbReference>
<gene>
    <name evidence="3" type="ORF">BJY22_007579</name>
</gene>
<evidence type="ECO:0000313" key="4">
    <source>
        <dbReference type="Proteomes" id="UP000555407"/>
    </source>
</evidence>
<keyword evidence="4" id="KW-1185">Reference proteome</keyword>
<keyword evidence="3" id="KW-0645">Protease</keyword>
<dbReference type="GO" id="GO:0006508">
    <property type="term" value="P:proteolysis"/>
    <property type="evidence" value="ECO:0007669"/>
    <property type="project" value="UniProtKB-KW"/>
</dbReference>
<dbReference type="EMBL" id="JAASRO010000001">
    <property type="protein sequence ID" value="NIK61862.1"/>
    <property type="molecule type" value="Genomic_DNA"/>
</dbReference>
<dbReference type="AlphaFoldDB" id="A0A7X6A4T2"/>